<evidence type="ECO:0000313" key="2">
    <source>
        <dbReference type="EMBL" id="KAL3846628.1"/>
    </source>
</evidence>
<dbReference type="EMBL" id="JBJQND010000016">
    <property type="protein sequence ID" value="KAL3846628.1"/>
    <property type="molecule type" value="Genomic_DNA"/>
</dbReference>
<feature type="signal peptide" evidence="1">
    <location>
        <begin position="1"/>
        <end position="20"/>
    </location>
</feature>
<evidence type="ECO:0000313" key="3">
    <source>
        <dbReference type="Proteomes" id="UP001634394"/>
    </source>
</evidence>
<sequence length="245" mass="27534">MMNYFIPWIFLAVGWYPTTSKTTGTVCNKKTLDDCLQTISHLISDDTNLIYRIKDMCSDNGVQATKCAIRELVNCPDYLSKPTGHDMQLHFLEEITVQDQTDACNVWNAISADVQDKLNRAYTSKWTEVCVQQSSYQITKEPDGSLDVCGYMNLNDKCALKTIHEQLPQYENDFHAVMNASLVFSSCVDHRHEHDVHTPMYTTASLVLQTTVTGGTGHNESGRTASNVSLHRLISALLVFILCTK</sequence>
<dbReference type="AlphaFoldDB" id="A0ABD3UDU0"/>
<accession>A0ABD3UDU0</accession>
<evidence type="ECO:0000256" key="1">
    <source>
        <dbReference type="SAM" id="SignalP"/>
    </source>
</evidence>
<feature type="chain" id="PRO_5044873352" evidence="1">
    <location>
        <begin position="21"/>
        <end position="245"/>
    </location>
</feature>
<comment type="caution">
    <text evidence="2">The sequence shown here is derived from an EMBL/GenBank/DDBJ whole genome shotgun (WGS) entry which is preliminary data.</text>
</comment>
<reference evidence="2 3" key="1">
    <citation type="submission" date="2024-11" db="EMBL/GenBank/DDBJ databases">
        <title>Chromosome-level genome assembly of the freshwater bivalve Anodonta woodiana.</title>
        <authorList>
            <person name="Chen X."/>
        </authorList>
    </citation>
    <scope>NUCLEOTIDE SEQUENCE [LARGE SCALE GENOMIC DNA]</scope>
    <source>
        <strain evidence="2">MN2024</strain>
        <tissue evidence="2">Gills</tissue>
    </source>
</reference>
<proteinExistence type="predicted"/>
<gene>
    <name evidence="2" type="ORF">ACJMK2_017602</name>
</gene>
<name>A0ABD3UDU0_SINWO</name>
<keyword evidence="1" id="KW-0732">Signal</keyword>
<dbReference type="Proteomes" id="UP001634394">
    <property type="component" value="Unassembled WGS sequence"/>
</dbReference>
<protein>
    <submittedName>
        <fullName evidence="2">Uncharacterized protein</fullName>
    </submittedName>
</protein>
<keyword evidence="3" id="KW-1185">Reference proteome</keyword>
<organism evidence="2 3">
    <name type="scientific">Sinanodonta woodiana</name>
    <name type="common">Chinese pond mussel</name>
    <name type="synonym">Anodonta woodiana</name>
    <dbReference type="NCBI Taxonomy" id="1069815"/>
    <lineage>
        <taxon>Eukaryota</taxon>
        <taxon>Metazoa</taxon>
        <taxon>Spiralia</taxon>
        <taxon>Lophotrochozoa</taxon>
        <taxon>Mollusca</taxon>
        <taxon>Bivalvia</taxon>
        <taxon>Autobranchia</taxon>
        <taxon>Heteroconchia</taxon>
        <taxon>Palaeoheterodonta</taxon>
        <taxon>Unionida</taxon>
        <taxon>Unionoidea</taxon>
        <taxon>Unionidae</taxon>
        <taxon>Unioninae</taxon>
        <taxon>Sinanodonta</taxon>
    </lineage>
</organism>